<dbReference type="RefSeq" id="WP_150434018.1">
    <property type="nucleotide sequence ID" value="NZ_VYKJ01000002.1"/>
</dbReference>
<dbReference type="Proteomes" id="UP000335415">
    <property type="component" value="Unassembled WGS sequence"/>
</dbReference>
<dbReference type="GO" id="GO:0005886">
    <property type="term" value="C:plasma membrane"/>
    <property type="evidence" value="ECO:0007669"/>
    <property type="project" value="UniProtKB-SubCell"/>
</dbReference>
<evidence type="ECO:0000313" key="8">
    <source>
        <dbReference type="EMBL" id="KAA9001780.1"/>
    </source>
</evidence>
<keyword evidence="2 7" id="KW-1003">Cell membrane</keyword>
<proteinExistence type="inferred from homology"/>
<dbReference type="AlphaFoldDB" id="A0A5J5G437"/>
<feature type="transmembrane region" description="Helical" evidence="7">
    <location>
        <begin position="142"/>
        <end position="161"/>
    </location>
</feature>
<feature type="transmembrane region" description="Helical" evidence="7">
    <location>
        <begin position="197"/>
        <end position="217"/>
    </location>
</feature>
<feature type="transmembrane region" description="Helical" evidence="7">
    <location>
        <begin position="21"/>
        <end position="46"/>
    </location>
</feature>
<dbReference type="GO" id="GO:0006885">
    <property type="term" value="P:regulation of pH"/>
    <property type="evidence" value="ECO:0007669"/>
    <property type="project" value="UniProtKB-UniRule"/>
</dbReference>
<dbReference type="HAMAP" id="MF_01844">
    <property type="entry name" value="NhaA"/>
    <property type="match status" value="1"/>
</dbReference>
<dbReference type="Pfam" id="PF06965">
    <property type="entry name" value="Na_H_antiport_1"/>
    <property type="match status" value="1"/>
</dbReference>
<keyword evidence="7" id="KW-0050">Antiport</keyword>
<feature type="transmembrane region" description="Helical" evidence="7">
    <location>
        <begin position="170"/>
        <end position="191"/>
    </location>
</feature>
<keyword evidence="5 7" id="KW-0472">Membrane</keyword>
<evidence type="ECO:0000256" key="3">
    <source>
        <dbReference type="ARBA" id="ARBA00022692"/>
    </source>
</evidence>
<accession>A0A5J5G437</accession>
<keyword evidence="4 7" id="KW-1133">Transmembrane helix</keyword>
<feature type="transmembrane region" description="Helical" evidence="7">
    <location>
        <begin position="229"/>
        <end position="252"/>
    </location>
</feature>
<keyword evidence="7" id="KW-0813">Transport</keyword>
<evidence type="ECO:0000256" key="7">
    <source>
        <dbReference type="HAMAP-Rule" id="MF_01844"/>
    </source>
</evidence>
<dbReference type="PANTHER" id="PTHR30341">
    <property type="entry name" value="SODIUM ION/PROTON ANTIPORTER NHAA-RELATED"/>
    <property type="match status" value="1"/>
</dbReference>
<feature type="transmembrane region" description="Helical" evidence="7">
    <location>
        <begin position="391"/>
        <end position="414"/>
    </location>
</feature>
<dbReference type="EMBL" id="VYKJ01000002">
    <property type="protein sequence ID" value="KAA9001780.1"/>
    <property type="molecule type" value="Genomic_DNA"/>
</dbReference>
<evidence type="ECO:0000256" key="2">
    <source>
        <dbReference type="ARBA" id="ARBA00022475"/>
    </source>
</evidence>
<dbReference type="OrthoDB" id="9808135at2"/>
<feature type="transmembrane region" description="Helical" evidence="7">
    <location>
        <begin position="355"/>
        <end position="379"/>
    </location>
</feature>
<feature type="transmembrane region" description="Helical" evidence="7">
    <location>
        <begin position="76"/>
        <end position="96"/>
    </location>
</feature>
<gene>
    <name evidence="7 8" type="primary">nhaA</name>
    <name evidence="8" type="ORF">FJU30_05675</name>
</gene>
<feature type="transmembrane region" description="Helical" evidence="7">
    <location>
        <begin position="108"/>
        <end position="130"/>
    </location>
</feature>
<keyword evidence="9" id="KW-1185">Reference proteome</keyword>
<feature type="transmembrane region" description="Helical" evidence="7">
    <location>
        <begin position="320"/>
        <end position="343"/>
    </location>
</feature>
<evidence type="ECO:0000256" key="5">
    <source>
        <dbReference type="ARBA" id="ARBA00023136"/>
    </source>
</evidence>
<protein>
    <recommendedName>
        <fullName evidence="7">Na(+)/H(+) antiporter NhaA</fullName>
    </recommendedName>
    <alternativeName>
        <fullName evidence="7">Sodium/proton antiporter NhaA</fullName>
    </alternativeName>
</protein>
<comment type="caution">
    <text evidence="8">The sequence shown here is derived from an EMBL/GenBank/DDBJ whole genome shotgun (WGS) entry which is preliminary data.</text>
</comment>
<keyword evidence="7" id="KW-0915">Sodium</keyword>
<dbReference type="GO" id="GO:0015385">
    <property type="term" value="F:sodium:proton antiporter activity"/>
    <property type="evidence" value="ECO:0007669"/>
    <property type="project" value="UniProtKB-UniRule"/>
</dbReference>
<evidence type="ECO:0000256" key="4">
    <source>
        <dbReference type="ARBA" id="ARBA00022989"/>
    </source>
</evidence>
<dbReference type="InterPro" id="IPR004670">
    <property type="entry name" value="NhaA"/>
</dbReference>
<sequence>MNQSPNRQPLVRRLTARAVTTLARFLHIEAVSGAVLLIAAAAAFIWANSPFAAGYHALWHTTLSFGSGAWNFSHPLHFWINDVLMTIFFLVAGMEIRREIHEGALSEFRQALLPLAAAAGGVIAPAVIYFGLNSDPLRYHGWAVPTATDIAFAVGVLALLGRAIPANVRVFLLALAIIDDIIAVLIIAFFYSSGLDYRGVLIVGVGILLVLGLRMAGSGSAYAYVIPGALVWSGLLITGVHPTLAGVLLGLMTPVTSAQQNGLSGRLREVVRRIARKLSGEAPSVKADASRLADPVSQLRLAQRERLPPVVRVQMALHPWVAYAIMPLFALANAGVSVAGVDLSGDAAWRVMSGVALALMLGKPIGVIGVSWIMVKLGWCRLPGGLSWDGIVLIGLLAGIGFTMSIFIAMLAFADDSLLAAAKLGVLLGSLGASLLGLLWAAVYIRRLKAQAGGLGTAAHLQE</sequence>
<comment type="function">
    <text evidence="7">Na(+)/H(+) antiporter that extrudes sodium in exchange for external protons.</text>
</comment>
<dbReference type="InterPro" id="IPR023171">
    <property type="entry name" value="Na/H_antiporter_dom_sf"/>
</dbReference>
<dbReference type="Gene3D" id="1.20.1530.10">
    <property type="entry name" value="Na+/H+ antiporter like domain"/>
    <property type="match status" value="1"/>
</dbReference>
<keyword evidence="3 7" id="KW-0812">Transmembrane</keyword>
<evidence type="ECO:0000256" key="6">
    <source>
        <dbReference type="ARBA" id="ARBA00023201"/>
    </source>
</evidence>
<dbReference type="NCBIfam" id="TIGR00773">
    <property type="entry name" value="NhaA"/>
    <property type="match status" value="1"/>
</dbReference>
<keyword evidence="6 7" id="KW-0739">Sodium transport</keyword>
<feature type="transmembrane region" description="Helical" evidence="7">
    <location>
        <begin position="426"/>
        <end position="445"/>
    </location>
</feature>
<reference evidence="8 9" key="1">
    <citation type="submission" date="2019-09" db="EMBL/GenBank/DDBJ databases">
        <authorList>
            <person name="Li Y."/>
        </authorList>
    </citation>
    <scope>NUCLEOTIDE SEQUENCE [LARGE SCALE GENOMIC DNA]</scope>
    <source>
        <strain evidence="8 9">L3-3HA</strain>
    </source>
</reference>
<name>A0A5J5G437_9GAMM</name>
<evidence type="ECO:0000313" key="9">
    <source>
        <dbReference type="Proteomes" id="UP000335415"/>
    </source>
</evidence>
<organism evidence="8 9">
    <name type="scientific">Affinibrenneria salicis</name>
    <dbReference type="NCBI Taxonomy" id="2590031"/>
    <lineage>
        <taxon>Bacteria</taxon>
        <taxon>Pseudomonadati</taxon>
        <taxon>Pseudomonadota</taxon>
        <taxon>Gammaproteobacteria</taxon>
        <taxon>Enterobacterales</taxon>
        <taxon>Pectobacteriaceae</taxon>
        <taxon>Affinibrenneria</taxon>
    </lineage>
</organism>
<evidence type="ECO:0000256" key="1">
    <source>
        <dbReference type="ARBA" id="ARBA00004429"/>
    </source>
</evidence>
<comment type="catalytic activity">
    <reaction evidence="7">
        <text>Na(+)(in) + 2 H(+)(out) = Na(+)(out) + 2 H(+)(in)</text>
        <dbReference type="Rhea" id="RHEA:29251"/>
        <dbReference type="ChEBI" id="CHEBI:15378"/>
        <dbReference type="ChEBI" id="CHEBI:29101"/>
    </reaction>
</comment>
<keyword evidence="7" id="KW-0406">Ion transport</keyword>
<comment type="subcellular location">
    <subcellularLocation>
        <location evidence="1">Cell inner membrane</location>
        <topology evidence="1">Multi-pass membrane protein</topology>
    </subcellularLocation>
    <subcellularLocation>
        <location evidence="7">Cell membrane</location>
        <topology evidence="7">Multi-pass membrane protein</topology>
    </subcellularLocation>
</comment>
<dbReference type="PANTHER" id="PTHR30341:SF0">
    <property type="entry name" value="NA(+)_H(+) ANTIPORTER NHAA"/>
    <property type="match status" value="1"/>
</dbReference>
<comment type="similarity">
    <text evidence="7">Belongs to the NhaA Na(+)/H(+) (TC 2.A.33) antiporter family.</text>
</comment>